<dbReference type="InterPro" id="IPR000073">
    <property type="entry name" value="AB_hydrolase_1"/>
</dbReference>
<proteinExistence type="predicted"/>
<organism evidence="2 3">
    <name type="scientific">Streptacidiphilus cavernicola</name>
    <dbReference type="NCBI Taxonomy" id="3342716"/>
    <lineage>
        <taxon>Bacteria</taxon>
        <taxon>Bacillati</taxon>
        <taxon>Actinomycetota</taxon>
        <taxon>Actinomycetes</taxon>
        <taxon>Kitasatosporales</taxon>
        <taxon>Streptomycetaceae</taxon>
        <taxon>Streptacidiphilus</taxon>
    </lineage>
</organism>
<protein>
    <submittedName>
        <fullName evidence="2">Alpha/beta hydrolase</fullName>
    </submittedName>
</protein>
<gene>
    <name evidence="2" type="ORF">ACEZDJ_13335</name>
</gene>
<keyword evidence="2" id="KW-0378">Hydrolase</keyword>
<dbReference type="EMBL" id="JBHEZZ010000006">
    <property type="protein sequence ID" value="MFC1402268.1"/>
    <property type="molecule type" value="Genomic_DNA"/>
</dbReference>
<dbReference type="Pfam" id="PF12697">
    <property type="entry name" value="Abhydrolase_6"/>
    <property type="match status" value="1"/>
</dbReference>
<evidence type="ECO:0000313" key="3">
    <source>
        <dbReference type="Proteomes" id="UP001592528"/>
    </source>
</evidence>
<dbReference type="PANTHER" id="PTHR12277">
    <property type="entry name" value="ALPHA/BETA HYDROLASE DOMAIN-CONTAINING PROTEIN"/>
    <property type="match status" value="1"/>
</dbReference>
<comment type="caution">
    <text evidence="2">The sequence shown here is derived from an EMBL/GenBank/DDBJ whole genome shotgun (WGS) entry which is preliminary data.</text>
</comment>
<evidence type="ECO:0000313" key="2">
    <source>
        <dbReference type="EMBL" id="MFC1402268.1"/>
    </source>
</evidence>
<dbReference type="Gene3D" id="3.40.50.1820">
    <property type="entry name" value="alpha/beta hydrolase"/>
    <property type="match status" value="1"/>
</dbReference>
<sequence>MRWGRTAVLATATAVGAGAAALVAGRVVSDFSVRPRGAAPAAAGGLRVHSLAAGRVELTRSWETQRPGRYALEWNDGHAVVGEVVGTTAQTVVRRLESAGADGGSPLAVGTTVRITPQVLTGDPRSAVGLDFSELHVRGELGPMPAWYLAGVRDLCVIAVHGIGADRRQALPLLPLLDRLKVPVLVLTYRNDEGAPRSPDGIAHFGETEWRDVEAAIRFAVDGGARRILLYGWSVGATMALQAAARSDHREAVRGLVLDSPVLDWEDTVRRQATRRGVPGPLAELGVRAAQGRSAVDPAGFDRLALGADLSVPALLLHSADDTVAGVGAARELARRREDLVVYEEYAGAEHEALWNADPERYEATLLRFLTPLL</sequence>
<dbReference type="InterPro" id="IPR029058">
    <property type="entry name" value="AB_hydrolase_fold"/>
</dbReference>
<dbReference type="SUPFAM" id="SSF53474">
    <property type="entry name" value="alpha/beta-Hydrolases"/>
    <property type="match status" value="1"/>
</dbReference>
<dbReference type="RefSeq" id="WP_030263190.1">
    <property type="nucleotide sequence ID" value="NZ_JBHEZZ010000006.1"/>
</dbReference>
<feature type="domain" description="AB hydrolase-1" evidence="1">
    <location>
        <begin position="157"/>
        <end position="362"/>
    </location>
</feature>
<dbReference type="PANTHER" id="PTHR12277:SF79">
    <property type="entry name" value="XAA-PRO DIPEPTIDYL-PEPTIDASE-RELATED"/>
    <property type="match status" value="1"/>
</dbReference>
<reference evidence="2 3" key="1">
    <citation type="submission" date="2024-09" db="EMBL/GenBank/DDBJ databases">
        <authorList>
            <person name="Lee S.D."/>
        </authorList>
    </citation>
    <scope>NUCLEOTIDE SEQUENCE [LARGE SCALE GENOMIC DNA]</scope>
    <source>
        <strain evidence="2 3">N1-5</strain>
    </source>
</reference>
<evidence type="ECO:0000259" key="1">
    <source>
        <dbReference type="Pfam" id="PF12697"/>
    </source>
</evidence>
<dbReference type="GO" id="GO:0016787">
    <property type="term" value="F:hydrolase activity"/>
    <property type="evidence" value="ECO:0007669"/>
    <property type="project" value="UniProtKB-KW"/>
</dbReference>
<accession>A0ABV6ULC9</accession>
<keyword evidence="3" id="KW-1185">Reference proteome</keyword>
<name>A0ABV6ULC9_9ACTN</name>
<dbReference type="Proteomes" id="UP001592528">
    <property type="component" value="Unassembled WGS sequence"/>
</dbReference>